<dbReference type="EMBL" id="JZEE01000316">
    <property type="protein sequence ID" value="KJK66187.1"/>
    <property type="molecule type" value="Genomic_DNA"/>
</dbReference>
<keyword evidence="2" id="KW-0489">Methyltransferase</keyword>
<dbReference type="AlphaFoldDB" id="A0A0F0IHI2"/>
<dbReference type="Gene3D" id="3.40.50.150">
    <property type="entry name" value="Vaccinia Virus protein VP39"/>
    <property type="match status" value="1"/>
</dbReference>
<accession>A0A0F0IHI2</accession>
<dbReference type="OrthoDB" id="66144at2759"/>
<sequence>MARTIQETLASGSLSDTASSQKPVQYVETVEAYNRWAEVYDTDGNFLQALDTIEMQQLLPQLLNKVAANTQPGPAKLVDLGCGTGRNTRQLLKFAPQDAHIVGLDASPGMLDVARTAIDKEKELVLSLANRVSLEIYDLLRSPPTPPECSLGAAGVISTLVLEHIPVDRFFEGAAAVMRPGGYFLLTNMHSEMGSISQAGFVDMATGTKIRPTSYSHTIEDVLGAAEKAGFEVEELGGERVRERKVNEMMVQDLESGCDDALLFLKLDPVFAERIERHVG</sequence>
<dbReference type="InterPro" id="IPR050508">
    <property type="entry name" value="Methyltransf_Superfamily"/>
</dbReference>
<dbReference type="GO" id="GO:0008168">
    <property type="term" value="F:methyltransferase activity"/>
    <property type="evidence" value="ECO:0007669"/>
    <property type="project" value="UniProtKB-KW"/>
</dbReference>
<organism evidence="2 3">
    <name type="scientific">Aspergillus parasiticus (strain ATCC 56775 / NRRL 5862 / SRRC 143 / SU-1)</name>
    <dbReference type="NCBI Taxonomy" id="1403190"/>
    <lineage>
        <taxon>Eukaryota</taxon>
        <taxon>Fungi</taxon>
        <taxon>Dikarya</taxon>
        <taxon>Ascomycota</taxon>
        <taxon>Pezizomycotina</taxon>
        <taxon>Eurotiomycetes</taxon>
        <taxon>Eurotiomycetidae</taxon>
        <taxon>Eurotiales</taxon>
        <taxon>Aspergillaceae</taxon>
        <taxon>Aspergillus</taxon>
        <taxon>Aspergillus subgen. Circumdati</taxon>
    </lineage>
</organism>
<evidence type="ECO:0000259" key="1">
    <source>
        <dbReference type="Pfam" id="PF13649"/>
    </source>
</evidence>
<evidence type="ECO:0000313" key="2">
    <source>
        <dbReference type="EMBL" id="KJK66187.1"/>
    </source>
</evidence>
<feature type="domain" description="Methyltransferase" evidence="1">
    <location>
        <begin position="78"/>
        <end position="182"/>
    </location>
</feature>
<dbReference type="InterPro" id="IPR041698">
    <property type="entry name" value="Methyltransf_25"/>
</dbReference>
<gene>
    <name evidence="2" type="ORF">P875_00021676</name>
</gene>
<comment type="caution">
    <text evidence="2">The sequence shown here is derived from an EMBL/GenBank/DDBJ whole genome shotgun (WGS) entry which is preliminary data.</text>
</comment>
<dbReference type="PANTHER" id="PTHR42912">
    <property type="entry name" value="METHYLTRANSFERASE"/>
    <property type="match status" value="1"/>
</dbReference>
<keyword evidence="2" id="KW-0808">Transferase</keyword>
<dbReference type="InterPro" id="IPR029063">
    <property type="entry name" value="SAM-dependent_MTases_sf"/>
</dbReference>
<evidence type="ECO:0000313" key="3">
    <source>
        <dbReference type="Proteomes" id="UP000033540"/>
    </source>
</evidence>
<reference evidence="2 3" key="1">
    <citation type="submission" date="2015-02" db="EMBL/GenBank/DDBJ databases">
        <title>Draft genome sequence of Aspergillus parasiticus SU-1.</title>
        <authorList>
            <person name="Yu J."/>
            <person name="Fedorova N."/>
            <person name="Yin Y."/>
            <person name="Losada L."/>
            <person name="Zafar N."/>
            <person name="Taujale R."/>
            <person name="Ehrlich K.C."/>
            <person name="Bhatnagar D."/>
            <person name="Cleveland T.E."/>
            <person name="Bennett J.W."/>
            <person name="Nierman W.C."/>
        </authorList>
    </citation>
    <scope>NUCLEOTIDE SEQUENCE [LARGE SCALE GENOMIC DNA]</scope>
    <source>
        <strain evidence="3">ATCC 56775 / NRRL 5862 / SRRC 143 / SU-1</strain>
    </source>
</reference>
<dbReference type="Proteomes" id="UP000033540">
    <property type="component" value="Unassembled WGS sequence"/>
</dbReference>
<dbReference type="SUPFAM" id="SSF53335">
    <property type="entry name" value="S-adenosyl-L-methionine-dependent methyltransferases"/>
    <property type="match status" value="1"/>
</dbReference>
<dbReference type="STRING" id="1403190.A0A0F0IHI2"/>
<dbReference type="CDD" id="cd02440">
    <property type="entry name" value="AdoMet_MTases"/>
    <property type="match status" value="1"/>
</dbReference>
<dbReference type="GO" id="GO:0032259">
    <property type="term" value="P:methylation"/>
    <property type="evidence" value="ECO:0007669"/>
    <property type="project" value="UniProtKB-KW"/>
</dbReference>
<dbReference type="Pfam" id="PF13649">
    <property type="entry name" value="Methyltransf_25"/>
    <property type="match status" value="1"/>
</dbReference>
<protein>
    <submittedName>
        <fullName evidence="2">Methyltransferase domain protein</fullName>
    </submittedName>
</protein>
<name>A0A0F0IHI2_ASPPU</name>
<proteinExistence type="predicted"/>